<proteinExistence type="inferred from homology"/>
<dbReference type="PANTHER" id="PTHR47505:SF1">
    <property type="entry name" value="DNA UTILIZATION PROTEIN YHGH"/>
    <property type="match status" value="1"/>
</dbReference>
<feature type="domain" description="Phosphoribosyltransferase" evidence="2">
    <location>
        <begin position="174"/>
        <end position="221"/>
    </location>
</feature>
<comment type="similarity">
    <text evidence="1">Belongs to the ComF/GntX family.</text>
</comment>
<evidence type="ECO:0000256" key="1">
    <source>
        <dbReference type="ARBA" id="ARBA00008007"/>
    </source>
</evidence>
<dbReference type="InterPro" id="IPR029057">
    <property type="entry name" value="PRTase-like"/>
</dbReference>
<dbReference type="PANTHER" id="PTHR47505">
    <property type="entry name" value="DNA UTILIZATION PROTEIN YHGH"/>
    <property type="match status" value="1"/>
</dbReference>
<protein>
    <submittedName>
        <fullName evidence="3">ComF family protein</fullName>
    </submittedName>
</protein>
<evidence type="ECO:0000313" key="3">
    <source>
        <dbReference type="EMBL" id="RRK11801.1"/>
    </source>
</evidence>
<evidence type="ECO:0000259" key="2">
    <source>
        <dbReference type="Pfam" id="PF00156"/>
    </source>
</evidence>
<organism evidence="3 4">
    <name type="scientific">Lactiplantibacillus garii</name>
    <dbReference type="NCBI Taxonomy" id="2306423"/>
    <lineage>
        <taxon>Bacteria</taxon>
        <taxon>Bacillati</taxon>
        <taxon>Bacillota</taxon>
        <taxon>Bacilli</taxon>
        <taxon>Lactobacillales</taxon>
        <taxon>Lactobacillaceae</taxon>
        <taxon>Lactiplantibacillus</taxon>
    </lineage>
</organism>
<name>A0A3R8KKS5_9LACO</name>
<reference evidence="3 4" key="1">
    <citation type="submission" date="2018-08" db="EMBL/GenBank/DDBJ databases">
        <title>Genome Lactobacillus garii FI11369.</title>
        <authorList>
            <person name="Diaz M."/>
            <person name="Narbad A."/>
        </authorList>
    </citation>
    <scope>NUCLEOTIDE SEQUENCE [LARGE SCALE GENOMIC DNA]</scope>
    <source>
        <strain evidence="3 4">FI11369</strain>
    </source>
</reference>
<comment type="caution">
    <text evidence="3">The sequence shown here is derived from an EMBL/GenBank/DDBJ whole genome shotgun (WGS) entry which is preliminary data.</text>
</comment>
<accession>A0A3R8KKS5</accession>
<dbReference type="Proteomes" id="UP000283633">
    <property type="component" value="Unassembled WGS sequence"/>
</dbReference>
<dbReference type="AlphaFoldDB" id="A0A3R8KKS5"/>
<dbReference type="EMBL" id="QWZQ01000001">
    <property type="protein sequence ID" value="RRK11801.1"/>
    <property type="molecule type" value="Genomic_DNA"/>
</dbReference>
<dbReference type="Gene3D" id="3.40.50.2020">
    <property type="match status" value="1"/>
</dbReference>
<dbReference type="InterPro" id="IPR051910">
    <property type="entry name" value="ComF/GntX_DNA_util-trans"/>
</dbReference>
<dbReference type="OrthoDB" id="9779910at2"/>
<keyword evidence="4" id="KW-1185">Reference proteome</keyword>
<evidence type="ECO:0000313" key="4">
    <source>
        <dbReference type="Proteomes" id="UP000283633"/>
    </source>
</evidence>
<sequence length="226" mass="25927">MQCLLCQRLIQSKFSLPWLLSWRPFTRPVVCAVCWQRFKRIERRTACPGCGRDQTVPRLCPDCQRWPAERPFHNVALFTYNDAMRAYFQQYKFHGDYRLRRVFEGTMQTALHQLNGDLVLIIPVTPSTLLSRGFNQVSGWLSDGLNQPRGLQTLAREKGVPQSKKVRQDRLRTPQPFMLALAAEQIQGKRVVVIDDIYTTGRTIRHAADLLLESGAKSVTGLTLAR</sequence>
<dbReference type="InterPro" id="IPR000836">
    <property type="entry name" value="PRTase_dom"/>
</dbReference>
<dbReference type="Pfam" id="PF00156">
    <property type="entry name" value="Pribosyltran"/>
    <property type="match status" value="1"/>
</dbReference>
<dbReference type="CDD" id="cd06223">
    <property type="entry name" value="PRTases_typeI"/>
    <property type="match status" value="1"/>
</dbReference>
<dbReference type="SUPFAM" id="SSF53271">
    <property type="entry name" value="PRTase-like"/>
    <property type="match status" value="1"/>
</dbReference>
<gene>
    <name evidence="3" type="ORF">D1831_00230</name>
</gene>